<dbReference type="Pfam" id="PF10294">
    <property type="entry name" value="Methyltransf_16"/>
    <property type="match status" value="1"/>
</dbReference>
<evidence type="ECO:0000313" key="1">
    <source>
        <dbReference type="Proteomes" id="UP001515500"/>
    </source>
</evidence>
<proteinExistence type="predicted"/>
<evidence type="ECO:0000313" key="2">
    <source>
        <dbReference type="RefSeq" id="XP_039146738.1"/>
    </source>
</evidence>
<dbReference type="InterPro" id="IPR029063">
    <property type="entry name" value="SAM-dependent_MTases_sf"/>
</dbReference>
<gene>
    <name evidence="2" type="primary">LOC120283978</name>
</gene>
<keyword evidence="1" id="KW-1185">Reference proteome</keyword>
<dbReference type="Proteomes" id="UP001515500">
    <property type="component" value="Chromosome 19"/>
</dbReference>
<dbReference type="SUPFAM" id="SSF53335">
    <property type="entry name" value="S-adenosyl-L-methionine-dependent methyltransferases"/>
    <property type="match status" value="1"/>
</dbReference>
<dbReference type="GeneID" id="120283978"/>
<organism evidence="1 2">
    <name type="scientific">Dioscorea cayennensis subsp. rotundata</name>
    <name type="common">White Guinea yam</name>
    <name type="synonym">Dioscorea rotundata</name>
    <dbReference type="NCBI Taxonomy" id="55577"/>
    <lineage>
        <taxon>Eukaryota</taxon>
        <taxon>Viridiplantae</taxon>
        <taxon>Streptophyta</taxon>
        <taxon>Embryophyta</taxon>
        <taxon>Tracheophyta</taxon>
        <taxon>Spermatophyta</taxon>
        <taxon>Magnoliopsida</taxon>
        <taxon>Liliopsida</taxon>
        <taxon>Dioscoreales</taxon>
        <taxon>Dioscoreaceae</taxon>
        <taxon>Dioscorea</taxon>
    </lineage>
</organism>
<dbReference type="InterPro" id="IPR019410">
    <property type="entry name" value="Methyltransf_16"/>
</dbReference>
<accession>A0AB40D3E0</accession>
<dbReference type="PANTHER" id="PTHR14614:SF132">
    <property type="entry name" value="PROTEIN-LYSINE METHYLTRANSFERASE C42C1.13"/>
    <property type="match status" value="1"/>
</dbReference>
<protein>
    <submittedName>
        <fullName evidence="2">Protein-lysine N-methyltransferase rrg1-like</fullName>
    </submittedName>
</protein>
<dbReference type="Gene3D" id="3.40.50.150">
    <property type="entry name" value="Vaccinia Virus protein VP39"/>
    <property type="match status" value="1"/>
</dbReference>
<name>A0AB40D3E0_DIOCR</name>
<dbReference type="AlphaFoldDB" id="A0AB40D3E0"/>
<dbReference type="RefSeq" id="XP_039146738.1">
    <property type="nucleotide sequence ID" value="XM_039290804.1"/>
</dbReference>
<dbReference type="PANTHER" id="PTHR14614">
    <property type="entry name" value="HEPATOCELLULAR CARCINOMA-ASSOCIATED ANTIGEN"/>
    <property type="match status" value="1"/>
</dbReference>
<sequence length="143" mass="15518">MAADSDEDDQENAPHLLPLLQDQHQDHSSLSEHQQEHYLNSISALLSIRQLKSQGLSFQLWPAAHSLVSLLDSNPQALLPLNPNLRILELDSGTGLLDLAAAAILLANVTLTDLPHVLPNLGFNADSNASTITTPPHLHHLKS</sequence>
<reference evidence="2" key="1">
    <citation type="submission" date="2025-08" db="UniProtKB">
        <authorList>
            <consortium name="RefSeq"/>
        </authorList>
    </citation>
    <scope>IDENTIFICATION</scope>
</reference>